<feature type="non-terminal residue" evidence="2">
    <location>
        <position position="1"/>
    </location>
</feature>
<feature type="region of interest" description="Disordered" evidence="1">
    <location>
        <begin position="1"/>
        <end position="22"/>
    </location>
</feature>
<protein>
    <submittedName>
        <fullName evidence="2">Uncharacterized protein</fullName>
    </submittedName>
</protein>
<gene>
    <name evidence="2" type="ORF">BaRGS_00028732</name>
</gene>
<accession>A0ABD0JZ66</accession>
<proteinExistence type="predicted"/>
<reference evidence="2 3" key="1">
    <citation type="journal article" date="2023" name="Sci. Data">
        <title>Genome assembly of the Korean intertidal mud-creeper Batillaria attramentaria.</title>
        <authorList>
            <person name="Patra A.K."/>
            <person name="Ho P.T."/>
            <person name="Jun S."/>
            <person name="Lee S.J."/>
            <person name="Kim Y."/>
            <person name="Won Y.J."/>
        </authorList>
    </citation>
    <scope>NUCLEOTIDE SEQUENCE [LARGE SCALE GENOMIC DNA]</scope>
    <source>
        <strain evidence="2">Wonlab-2016</strain>
    </source>
</reference>
<evidence type="ECO:0000313" key="3">
    <source>
        <dbReference type="Proteomes" id="UP001519460"/>
    </source>
</evidence>
<dbReference type="EMBL" id="JACVVK020000290">
    <property type="protein sequence ID" value="KAK7479999.1"/>
    <property type="molecule type" value="Genomic_DNA"/>
</dbReference>
<feature type="compositionally biased region" description="Polar residues" evidence="1">
    <location>
        <begin position="1"/>
        <end position="11"/>
    </location>
</feature>
<sequence>AYTQYRRSATSCGDDRSRSLTPGREMTGLCPALCDWVLQEIDSGCPQGWDRPAEL</sequence>
<dbReference type="AlphaFoldDB" id="A0ABD0JZ66"/>
<keyword evidence="3" id="KW-1185">Reference proteome</keyword>
<organism evidence="2 3">
    <name type="scientific">Batillaria attramentaria</name>
    <dbReference type="NCBI Taxonomy" id="370345"/>
    <lineage>
        <taxon>Eukaryota</taxon>
        <taxon>Metazoa</taxon>
        <taxon>Spiralia</taxon>
        <taxon>Lophotrochozoa</taxon>
        <taxon>Mollusca</taxon>
        <taxon>Gastropoda</taxon>
        <taxon>Caenogastropoda</taxon>
        <taxon>Sorbeoconcha</taxon>
        <taxon>Cerithioidea</taxon>
        <taxon>Batillariidae</taxon>
        <taxon>Batillaria</taxon>
    </lineage>
</organism>
<dbReference type="Proteomes" id="UP001519460">
    <property type="component" value="Unassembled WGS sequence"/>
</dbReference>
<comment type="caution">
    <text evidence="2">The sequence shown here is derived from an EMBL/GenBank/DDBJ whole genome shotgun (WGS) entry which is preliminary data.</text>
</comment>
<name>A0ABD0JZ66_9CAEN</name>
<evidence type="ECO:0000256" key="1">
    <source>
        <dbReference type="SAM" id="MobiDB-lite"/>
    </source>
</evidence>
<evidence type="ECO:0000313" key="2">
    <source>
        <dbReference type="EMBL" id="KAK7479999.1"/>
    </source>
</evidence>